<feature type="compositionally biased region" description="Basic and acidic residues" evidence="2">
    <location>
        <begin position="64"/>
        <end position="73"/>
    </location>
</feature>
<evidence type="ECO:0008006" key="6">
    <source>
        <dbReference type="Google" id="ProtNLM"/>
    </source>
</evidence>
<dbReference type="InterPro" id="IPR005754">
    <property type="entry name" value="Sortase"/>
</dbReference>
<keyword evidence="3" id="KW-0472">Membrane</keyword>
<keyword evidence="3" id="KW-1133">Transmembrane helix</keyword>
<comment type="caution">
    <text evidence="4">The sequence shown here is derived from an EMBL/GenBank/DDBJ whole genome shotgun (WGS) entry which is preliminary data.</text>
</comment>
<dbReference type="OrthoDB" id="525039at2"/>
<dbReference type="SUPFAM" id="SSF63817">
    <property type="entry name" value="Sortase"/>
    <property type="match status" value="1"/>
</dbReference>
<feature type="region of interest" description="Disordered" evidence="2">
    <location>
        <begin position="103"/>
        <end position="128"/>
    </location>
</feature>
<dbReference type="STRING" id="1075402.AN216_15635"/>
<keyword evidence="5" id="KW-1185">Reference proteome</keyword>
<feature type="compositionally biased region" description="Low complexity" evidence="2">
    <location>
        <begin position="52"/>
        <end position="63"/>
    </location>
</feature>
<evidence type="ECO:0000313" key="5">
    <source>
        <dbReference type="Proteomes" id="UP000176101"/>
    </source>
</evidence>
<dbReference type="EMBL" id="LJGU01000127">
    <property type="protein sequence ID" value="OEV02840.1"/>
    <property type="molecule type" value="Genomic_DNA"/>
</dbReference>
<gene>
    <name evidence="4" type="ORF">AN216_15635</name>
</gene>
<reference evidence="4 5" key="1">
    <citation type="journal article" date="2016" name="Front. Microbiol.">
        <title>Comparative Genomics Analysis of Streptomyces Species Reveals Their Adaptation to the Marine Environment and Their Diversity at the Genomic Level.</title>
        <authorList>
            <person name="Tian X."/>
            <person name="Zhang Z."/>
            <person name="Yang T."/>
            <person name="Chen M."/>
            <person name="Li J."/>
            <person name="Chen F."/>
            <person name="Yang J."/>
            <person name="Li W."/>
            <person name="Zhang B."/>
            <person name="Zhang Z."/>
            <person name="Wu J."/>
            <person name="Zhang C."/>
            <person name="Long L."/>
            <person name="Xiao J."/>
        </authorList>
    </citation>
    <scope>NUCLEOTIDE SEQUENCE [LARGE SCALE GENOMIC DNA]</scope>
    <source>
        <strain evidence="4 5">SCSIO 02100</strain>
    </source>
</reference>
<dbReference type="InterPro" id="IPR023365">
    <property type="entry name" value="Sortase_dom-sf"/>
</dbReference>
<keyword evidence="1" id="KW-0378">Hydrolase</keyword>
<dbReference type="GO" id="GO:0016787">
    <property type="term" value="F:hydrolase activity"/>
    <property type="evidence" value="ECO:0007669"/>
    <property type="project" value="UniProtKB-KW"/>
</dbReference>
<dbReference type="CDD" id="cd05829">
    <property type="entry name" value="Sortase_F"/>
    <property type="match status" value="1"/>
</dbReference>
<organism evidence="4 5">
    <name type="scientific">Streptomyces oceani</name>
    <dbReference type="NCBI Taxonomy" id="1075402"/>
    <lineage>
        <taxon>Bacteria</taxon>
        <taxon>Bacillati</taxon>
        <taxon>Actinomycetota</taxon>
        <taxon>Actinomycetes</taxon>
        <taxon>Kitasatosporales</taxon>
        <taxon>Streptomycetaceae</taxon>
        <taxon>Streptomyces</taxon>
    </lineage>
</organism>
<dbReference type="Pfam" id="PF04203">
    <property type="entry name" value="Sortase"/>
    <property type="match status" value="1"/>
</dbReference>
<accession>A0A1E7KFY1</accession>
<dbReference type="InterPro" id="IPR042001">
    <property type="entry name" value="Sortase_F"/>
</dbReference>
<evidence type="ECO:0000256" key="1">
    <source>
        <dbReference type="ARBA" id="ARBA00022801"/>
    </source>
</evidence>
<sequence>MAAERFGRDPGSRERRWLVTGLVWAVVLLTLWLWGWEITSFSGAGRGESVRSPATGSPATAASADDRSADDRPMPYAHDPVNSSTRPVRLAIDALGVRAPVVPGKAGAEDASPPRPPPDADEVSWRRGGTVPGARGVAMLAGRVDTARRHAVFFPLSRARPGTAVEVTGSDGVVTEFMVESTEVVRRARFDARRYRSAAEEEGRAELLLVSPGGDYDRRRHAYSSYVLVSAYLTGTRQA</sequence>
<keyword evidence="3" id="KW-0812">Transmembrane</keyword>
<proteinExistence type="predicted"/>
<evidence type="ECO:0000256" key="3">
    <source>
        <dbReference type="SAM" id="Phobius"/>
    </source>
</evidence>
<dbReference type="Proteomes" id="UP000176101">
    <property type="component" value="Unassembled WGS sequence"/>
</dbReference>
<protein>
    <recommendedName>
        <fullName evidence="6">Sortase</fullName>
    </recommendedName>
</protein>
<feature type="region of interest" description="Disordered" evidence="2">
    <location>
        <begin position="45"/>
        <end position="83"/>
    </location>
</feature>
<dbReference type="RefSeq" id="WP_139140930.1">
    <property type="nucleotide sequence ID" value="NZ_LJGU01000127.1"/>
</dbReference>
<name>A0A1E7KFY1_9ACTN</name>
<feature type="transmembrane region" description="Helical" evidence="3">
    <location>
        <begin position="17"/>
        <end position="36"/>
    </location>
</feature>
<dbReference type="AlphaFoldDB" id="A0A1E7KFY1"/>
<evidence type="ECO:0000313" key="4">
    <source>
        <dbReference type="EMBL" id="OEV02840.1"/>
    </source>
</evidence>
<dbReference type="Gene3D" id="2.40.260.10">
    <property type="entry name" value="Sortase"/>
    <property type="match status" value="1"/>
</dbReference>
<evidence type="ECO:0000256" key="2">
    <source>
        <dbReference type="SAM" id="MobiDB-lite"/>
    </source>
</evidence>